<dbReference type="InterPro" id="IPR009057">
    <property type="entry name" value="Homeodomain-like_sf"/>
</dbReference>
<sequence length="301" mass="34330">MMFNNMMRAEIWLQDRLASQQGIEDLAERLGYSSSQIRRNFKRCFGVSPSTYRDRLRLDKAALLLSYTQLGINEIALQCGYRNHSAFSRAFLRNYRISPREFRKAEKLKLEIRRRTMEHDYHVRIGHAKDQQTVVTRFYSTQAARNTALDFLDHEALEALPERLRDESPIAIVHGNPLTADFTCADLGVQIKADIADELAPPLPFRSLGLPAYRYASVTVDDLSELGDTLTFLLAKALPERGEFASGLPLKLLWPNGNARQRHKRKSGIEVRLPLSGERDNTTPAPYSPLADRTDRRSSKI</sequence>
<accession>A0ABV7LL02</accession>
<organism evidence="6 7">
    <name type="scientific">Litchfieldella rifensis</name>
    <dbReference type="NCBI Taxonomy" id="762643"/>
    <lineage>
        <taxon>Bacteria</taxon>
        <taxon>Pseudomonadati</taxon>
        <taxon>Pseudomonadota</taxon>
        <taxon>Gammaproteobacteria</taxon>
        <taxon>Oceanospirillales</taxon>
        <taxon>Halomonadaceae</taxon>
        <taxon>Litchfieldella</taxon>
    </lineage>
</organism>
<evidence type="ECO:0000313" key="7">
    <source>
        <dbReference type="Proteomes" id="UP001595579"/>
    </source>
</evidence>
<dbReference type="RefSeq" id="WP_386772002.1">
    <property type="nucleotide sequence ID" value="NZ_JBHRUG010000011.1"/>
</dbReference>
<dbReference type="SMART" id="SM00342">
    <property type="entry name" value="HTH_ARAC"/>
    <property type="match status" value="1"/>
</dbReference>
<proteinExistence type="predicted"/>
<feature type="region of interest" description="Disordered" evidence="4">
    <location>
        <begin position="264"/>
        <end position="301"/>
    </location>
</feature>
<feature type="compositionally biased region" description="Basic and acidic residues" evidence="4">
    <location>
        <begin position="292"/>
        <end position="301"/>
    </location>
</feature>
<keyword evidence="7" id="KW-1185">Reference proteome</keyword>
<dbReference type="Pfam" id="PF12833">
    <property type="entry name" value="HTH_18"/>
    <property type="match status" value="1"/>
</dbReference>
<keyword evidence="3" id="KW-0804">Transcription</keyword>
<dbReference type="Proteomes" id="UP001595579">
    <property type="component" value="Unassembled WGS sequence"/>
</dbReference>
<dbReference type="PRINTS" id="PR00032">
    <property type="entry name" value="HTHARAC"/>
</dbReference>
<evidence type="ECO:0000256" key="4">
    <source>
        <dbReference type="SAM" id="MobiDB-lite"/>
    </source>
</evidence>
<dbReference type="PROSITE" id="PS01124">
    <property type="entry name" value="HTH_ARAC_FAMILY_2"/>
    <property type="match status" value="1"/>
</dbReference>
<feature type="domain" description="HTH araC/xylS-type" evidence="5">
    <location>
        <begin position="7"/>
        <end position="105"/>
    </location>
</feature>
<gene>
    <name evidence="6" type="ORF">ACFOEV_04800</name>
</gene>
<evidence type="ECO:0000256" key="3">
    <source>
        <dbReference type="ARBA" id="ARBA00023163"/>
    </source>
</evidence>
<keyword evidence="1" id="KW-0805">Transcription regulation</keyword>
<dbReference type="SUPFAM" id="SSF46689">
    <property type="entry name" value="Homeodomain-like"/>
    <property type="match status" value="2"/>
</dbReference>
<evidence type="ECO:0000313" key="6">
    <source>
        <dbReference type="EMBL" id="MFC3282927.1"/>
    </source>
</evidence>
<evidence type="ECO:0000259" key="5">
    <source>
        <dbReference type="PROSITE" id="PS01124"/>
    </source>
</evidence>
<keyword evidence="2" id="KW-0238">DNA-binding</keyword>
<name>A0ABV7LL02_9GAMM</name>
<dbReference type="InterPro" id="IPR018062">
    <property type="entry name" value="HTH_AraC-typ_CS"/>
</dbReference>
<dbReference type="EMBL" id="JBHRUG010000011">
    <property type="protein sequence ID" value="MFC3282927.1"/>
    <property type="molecule type" value="Genomic_DNA"/>
</dbReference>
<dbReference type="InterPro" id="IPR018060">
    <property type="entry name" value="HTH_AraC"/>
</dbReference>
<reference evidence="7" key="1">
    <citation type="journal article" date="2019" name="Int. J. Syst. Evol. Microbiol.">
        <title>The Global Catalogue of Microorganisms (GCM) 10K type strain sequencing project: providing services to taxonomists for standard genome sequencing and annotation.</title>
        <authorList>
            <consortium name="The Broad Institute Genomics Platform"/>
            <consortium name="The Broad Institute Genome Sequencing Center for Infectious Disease"/>
            <person name="Wu L."/>
            <person name="Ma J."/>
        </authorList>
    </citation>
    <scope>NUCLEOTIDE SEQUENCE [LARGE SCALE GENOMIC DNA]</scope>
    <source>
        <strain evidence="7">CECT 7698</strain>
    </source>
</reference>
<dbReference type="Gene3D" id="1.10.10.60">
    <property type="entry name" value="Homeodomain-like"/>
    <property type="match status" value="2"/>
</dbReference>
<dbReference type="PROSITE" id="PS00041">
    <property type="entry name" value="HTH_ARAC_FAMILY_1"/>
    <property type="match status" value="1"/>
</dbReference>
<dbReference type="PANTHER" id="PTHR43280">
    <property type="entry name" value="ARAC-FAMILY TRANSCRIPTIONAL REGULATOR"/>
    <property type="match status" value="1"/>
</dbReference>
<evidence type="ECO:0000256" key="2">
    <source>
        <dbReference type="ARBA" id="ARBA00023125"/>
    </source>
</evidence>
<protein>
    <submittedName>
        <fullName evidence="6">Helix-turn-helix transcriptional regulator</fullName>
    </submittedName>
</protein>
<comment type="caution">
    <text evidence="6">The sequence shown here is derived from an EMBL/GenBank/DDBJ whole genome shotgun (WGS) entry which is preliminary data.</text>
</comment>
<dbReference type="InterPro" id="IPR020449">
    <property type="entry name" value="Tscrpt_reg_AraC-type_HTH"/>
</dbReference>
<dbReference type="PANTHER" id="PTHR43280:SF2">
    <property type="entry name" value="HTH-TYPE TRANSCRIPTIONAL REGULATOR EXSA"/>
    <property type="match status" value="1"/>
</dbReference>
<evidence type="ECO:0000256" key="1">
    <source>
        <dbReference type="ARBA" id="ARBA00023015"/>
    </source>
</evidence>